<dbReference type="AlphaFoldDB" id="A0A835T6Q7"/>
<sequence length="755" mass="77265">MSKDLSQRLDVMASQSVTMQGVLVQALKKLGSKRQRVDPPPQRESPFTASGTASGLARNTSTAVDIVPLPSSASSIHVGGSQQLTATSSGCLSYGAAWAAAASDASDGGCGTAAASDAAATGAGLLCTPPANQTWQQQQQQEEAPYASWTTGICGAPVQRQLSSAACGAGITGGAAAMGVQHSSPVLPTAPAAGSGSPMNSPSPQMPASRCNSGCTSAAAKPVGLAPLHPHPQQQPQPVLYGPGASIGDARLLPPMATPARTVSSLPGLPILSPMSAAGALGPSGGSGYALETFPDICGVGMNGIPIVANITNPLKREAERQLWEPEPPAAALVQPPLQMQMQVLHRQRSQSMQQQPAPLAPVAAAATGESSSTLALSLAAAATAEMQRQLEATQQENERLMRQQQLHQQQLLVLREQQRQRSAVAAMRNSSHGGQKQQGKKDGRGSGSSVASSSKGGKGRAALGAQQMQQQQQQQGVGLRGTITAMHDPRTFGPAYFSNPHVLMQLQMQQQLQQQQQPSAFAGSCRGGALQDVAGASHPSHSASSMQLPAAGAAVASPASRFASGDLNRTSSRGMGTGPALGLDACAPAGAVATNAPTMAPLVPPAGMPAAGMPAGPASPEAAGGMQCTPMAAAPAITSAAAAELQQTTAAASLRHLQQLQQQIAELQQQIAQQAAAHLQQQPQQAQHQPQQLQAQPQQAQPQQMQPQQAQYAPAQQQQQQVPNGAWGHCFVMDEAVEADAAAEVLGLGLFMDV</sequence>
<keyword evidence="4" id="KW-1185">Reference proteome</keyword>
<gene>
    <name evidence="3" type="ORF">HXX76_005886</name>
</gene>
<organism evidence="3 4">
    <name type="scientific">Chlamydomonas incerta</name>
    <dbReference type="NCBI Taxonomy" id="51695"/>
    <lineage>
        <taxon>Eukaryota</taxon>
        <taxon>Viridiplantae</taxon>
        <taxon>Chlorophyta</taxon>
        <taxon>core chlorophytes</taxon>
        <taxon>Chlorophyceae</taxon>
        <taxon>CS clade</taxon>
        <taxon>Chlamydomonadales</taxon>
        <taxon>Chlamydomonadaceae</taxon>
        <taxon>Chlamydomonas</taxon>
    </lineage>
</organism>
<dbReference type="Proteomes" id="UP000650467">
    <property type="component" value="Unassembled WGS sequence"/>
</dbReference>
<feature type="coiled-coil region" evidence="1">
    <location>
        <begin position="384"/>
        <end position="418"/>
    </location>
</feature>
<name>A0A835T6Q7_CHLIN</name>
<feature type="coiled-coil region" evidence="1">
    <location>
        <begin position="651"/>
        <end position="678"/>
    </location>
</feature>
<proteinExistence type="predicted"/>
<comment type="caution">
    <text evidence="3">The sequence shown here is derived from an EMBL/GenBank/DDBJ whole genome shotgun (WGS) entry which is preliminary data.</text>
</comment>
<protein>
    <submittedName>
        <fullName evidence="3">Uncharacterized protein</fullName>
    </submittedName>
</protein>
<dbReference type="EMBL" id="JAEHOC010000011">
    <property type="protein sequence ID" value="KAG2437223.1"/>
    <property type="molecule type" value="Genomic_DNA"/>
</dbReference>
<feature type="compositionally biased region" description="Low complexity" evidence="2">
    <location>
        <begin position="448"/>
        <end position="476"/>
    </location>
</feature>
<evidence type="ECO:0000256" key="1">
    <source>
        <dbReference type="SAM" id="Coils"/>
    </source>
</evidence>
<evidence type="ECO:0000313" key="3">
    <source>
        <dbReference type="EMBL" id="KAG2437223.1"/>
    </source>
</evidence>
<keyword evidence="1" id="KW-0175">Coiled coil</keyword>
<evidence type="ECO:0000313" key="4">
    <source>
        <dbReference type="Proteomes" id="UP000650467"/>
    </source>
</evidence>
<feature type="region of interest" description="Disordered" evidence="2">
    <location>
        <begin position="682"/>
        <end position="720"/>
    </location>
</feature>
<evidence type="ECO:0000256" key="2">
    <source>
        <dbReference type="SAM" id="MobiDB-lite"/>
    </source>
</evidence>
<reference evidence="3" key="1">
    <citation type="journal article" date="2020" name="bioRxiv">
        <title>Comparative genomics of Chlamydomonas.</title>
        <authorList>
            <person name="Craig R.J."/>
            <person name="Hasan A.R."/>
            <person name="Ness R.W."/>
            <person name="Keightley P.D."/>
        </authorList>
    </citation>
    <scope>NUCLEOTIDE SEQUENCE</scope>
    <source>
        <strain evidence="3">SAG 7.73</strain>
    </source>
</reference>
<feature type="region of interest" description="Disordered" evidence="2">
    <location>
        <begin position="31"/>
        <end position="56"/>
    </location>
</feature>
<accession>A0A835T6Q7</accession>
<feature type="region of interest" description="Disordered" evidence="2">
    <location>
        <begin position="422"/>
        <end position="478"/>
    </location>
</feature>
<feature type="region of interest" description="Disordered" evidence="2">
    <location>
        <begin position="187"/>
        <end position="243"/>
    </location>
</feature>
<feature type="compositionally biased region" description="Polar residues" evidence="2">
    <location>
        <begin position="45"/>
        <end position="56"/>
    </location>
</feature>
<dbReference type="OrthoDB" id="10685647at2759"/>